<evidence type="ECO:0000256" key="3">
    <source>
        <dbReference type="ARBA" id="ARBA00022801"/>
    </source>
</evidence>
<dbReference type="PANTHER" id="PTHR11358">
    <property type="entry name" value="ARGINASE/AGMATINASE"/>
    <property type="match status" value="1"/>
</dbReference>
<dbReference type="PROSITE" id="PS01053">
    <property type="entry name" value="ARGINASE_1"/>
    <property type="match status" value="1"/>
</dbReference>
<keyword evidence="3 4" id="KW-0378">Hydrolase</keyword>
<comment type="similarity">
    <text evidence="1">Belongs to the arginase family. Agmatinase subfamily.</text>
</comment>
<proteinExistence type="inferred from homology"/>
<keyword evidence="2" id="KW-0479">Metal-binding</keyword>
<name>A0ABT3CTB3_9BACT</name>
<dbReference type="InterPro" id="IPR023696">
    <property type="entry name" value="Ureohydrolase_dom_sf"/>
</dbReference>
<protein>
    <submittedName>
        <fullName evidence="6">Agmatinase family protein</fullName>
    </submittedName>
</protein>
<reference evidence="6 7" key="1">
    <citation type="submission" date="2022-10" db="EMBL/GenBank/DDBJ databases">
        <title>Comparative genomics and taxonomic characterization of three novel marine species of genus Reichenbachiella exhibiting antioxidant and polysaccharide degradation activities.</title>
        <authorList>
            <person name="Muhammad N."/>
            <person name="Lee Y.-J."/>
            <person name="Ko J."/>
            <person name="Kim S.-G."/>
        </authorList>
    </citation>
    <scope>NUCLEOTIDE SEQUENCE [LARGE SCALE GENOMIC DNA]</scope>
    <source>
        <strain evidence="6 7">ABR2-5</strain>
    </source>
</reference>
<dbReference type="PRINTS" id="PR00116">
    <property type="entry name" value="ARGINASE"/>
</dbReference>
<dbReference type="Proteomes" id="UP001300692">
    <property type="component" value="Unassembled WGS sequence"/>
</dbReference>
<dbReference type="SUPFAM" id="SSF52768">
    <property type="entry name" value="Arginase/deacetylase"/>
    <property type="match status" value="1"/>
</dbReference>
<dbReference type="PANTHER" id="PTHR11358:SF26">
    <property type="entry name" value="GUANIDINO ACID HYDROLASE, MITOCHONDRIAL"/>
    <property type="match status" value="1"/>
</dbReference>
<evidence type="ECO:0000256" key="4">
    <source>
        <dbReference type="RuleBase" id="RU003684"/>
    </source>
</evidence>
<keyword evidence="7" id="KW-1185">Reference proteome</keyword>
<dbReference type="RefSeq" id="WP_264137599.1">
    <property type="nucleotide sequence ID" value="NZ_JAOYOD010000001.1"/>
</dbReference>
<evidence type="ECO:0000256" key="1">
    <source>
        <dbReference type="ARBA" id="ARBA00009227"/>
    </source>
</evidence>
<accession>A0ABT3CTB3</accession>
<evidence type="ECO:0000313" key="7">
    <source>
        <dbReference type="Proteomes" id="UP001300692"/>
    </source>
</evidence>
<organism evidence="6 7">
    <name type="scientific">Reichenbachiella ulvae</name>
    <dbReference type="NCBI Taxonomy" id="2980104"/>
    <lineage>
        <taxon>Bacteria</taxon>
        <taxon>Pseudomonadati</taxon>
        <taxon>Bacteroidota</taxon>
        <taxon>Cytophagia</taxon>
        <taxon>Cytophagales</taxon>
        <taxon>Reichenbachiellaceae</taxon>
        <taxon>Reichenbachiella</taxon>
    </lineage>
</organism>
<evidence type="ECO:0000256" key="5">
    <source>
        <dbReference type="SAM" id="MobiDB-lite"/>
    </source>
</evidence>
<sequence>MSKEIADYNPSAPGQKGSLFGLPHTREDAEVVIYPVTWEATVSYNSGTAFGPTAILEASAQLDLELPNQESPWKRGIWMSTLNGKTKAKSDLLRSQIKPYIDSLEGGKEFEGADELLEKANKATESLRLRIFEETLDYIKEGKKVGLLGGDHSCPLGFIDALSTQYADFGILQIDAHMDLREAYEGFTHSHASIMYNALKNPQVSKLVQVGIRDYCDEELDYVNEQGGRVSVFYDEEVKNQLFAGESWKSIVQAIIGQLPQQVYISFDIDGLQPFLCPGTGTPVPGGLNFDQAIYLLTAVKESGREIIGFDLCEVAPLANDREWNANVGARLLYRLCGLIG</sequence>
<feature type="region of interest" description="Disordered" evidence="5">
    <location>
        <begin position="1"/>
        <end position="20"/>
    </location>
</feature>
<dbReference type="EMBL" id="JAOYOD010000001">
    <property type="protein sequence ID" value="MCV9386764.1"/>
    <property type="molecule type" value="Genomic_DNA"/>
</dbReference>
<dbReference type="PROSITE" id="PS51409">
    <property type="entry name" value="ARGINASE_2"/>
    <property type="match status" value="1"/>
</dbReference>
<dbReference type="Gene3D" id="3.40.800.10">
    <property type="entry name" value="Ureohydrolase domain"/>
    <property type="match status" value="1"/>
</dbReference>
<evidence type="ECO:0000313" key="6">
    <source>
        <dbReference type="EMBL" id="MCV9386764.1"/>
    </source>
</evidence>
<comment type="caution">
    <text evidence="6">The sequence shown here is derived from an EMBL/GenBank/DDBJ whole genome shotgun (WGS) entry which is preliminary data.</text>
</comment>
<dbReference type="Pfam" id="PF00491">
    <property type="entry name" value="Arginase"/>
    <property type="match status" value="1"/>
</dbReference>
<dbReference type="InterPro" id="IPR006035">
    <property type="entry name" value="Ureohydrolase"/>
</dbReference>
<dbReference type="InterPro" id="IPR020855">
    <property type="entry name" value="Ureohydrolase_Mn_BS"/>
</dbReference>
<evidence type="ECO:0000256" key="2">
    <source>
        <dbReference type="ARBA" id="ARBA00022723"/>
    </source>
</evidence>
<gene>
    <name evidence="6" type="ORF">N7U62_08825</name>
</gene>
<dbReference type="CDD" id="cd11593">
    <property type="entry name" value="Agmatinase-like_2"/>
    <property type="match status" value="1"/>
</dbReference>
<dbReference type="PIRSF" id="PIRSF036979">
    <property type="entry name" value="Arginase"/>
    <property type="match status" value="1"/>
</dbReference>